<protein>
    <recommendedName>
        <fullName evidence="3">VWFA domain-containing protein</fullName>
    </recommendedName>
</protein>
<dbReference type="EMBL" id="REFC01000011">
    <property type="protein sequence ID" value="RMA66560.1"/>
    <property type="molecule type" value="Genomic_DNA"/>
</dbReference>
<gene>
    <name evidence="1" type="ORF">BXY75_0987</name>
</gene>
<keyword evidence="2" id="KW-1185">Reference proteome</keyword>
<comment type="caution">
    <text evidence="1">The sequence shown here is derived from an EMBL/GenBank/DDBJ whole genome shotgun (WGS) entry which is preliminary data.</text>
</comment>
<organism evidence="1 2">
    <name type="scientific">Ulvibacter antarcticus</name>
    <dbReference type="NCBI Taxonomy" id="442714"/>
    <lineage>
        <taxon>Bacteria</taxon>
        <taxon>Pseudomonadati</taxon>
        <taxon>Bacteroidota</taxon>
        <taxon>Flavobacteriia</taxon>
        <taxon>Flavobacteriales</taxon>
        <taxon>Flavobacteriaceae</taxon>
        <taxon>Ulvibacter</taxon>
    </lineage>
</organism>
<name>A0A3L9Z328_9FLAO</name>
<evidence type="ECO:0000313" key="2">
    <source>
        <dbReference type="Proteomes" id="UP000271339"/>
    </source>
</evidence>
<dbReference type="OrthoDB" id="945646at2"/>
<dbReference type="Proteomes" id="UP000271339">
    <property type="component" value="Unassembled WGS sequence"/>
</dbReference>
<dbReference type="AlphaFoldDB" id="A0A3L9Z328"/>
<sequence>MKIQTLLFYFFLFLIIGCQEDKTEKKVDKSLLNVKTAISLDCPKYIAENKQNNLNISILLDLSDRIIDERIVEKDTAYLSSIAETFIAHIKSKKLILLQDRMQLFFNPEPSNGKINEIAKDLQIQFTKNSPKAQISLTEELYRKKPIILYKLAKQDATKPEDYPGSDIWRFFKDDVKDYSISDCHRNILIVLTDGYMYYDKTEMNEKNHTSYLTPISLKKLNLNNSNWKKKIENNKLGFIKANEGLENLEVLVLGVNSVNPENPYTLDIIETYWTNWLSDMGVKKYKVKNSDISSNVSKVIKDFILN</sequence>
<proteinExistence type="predicted"/>
<accession>A0A3L9Z328</accession>
<dbReference type="RefSeq" id="WP_121906545.1">
    <property type="nucleotide sequence ID" value="NZ_REFC01000011.1"/>
</dbReference>
<evidence type="ECO:0000313" key="1">
    <source>
        <dbReference type="EMBL" id="RMA66560.1"/>
    </source>
</evidence>
<evidence type="ECO:0008006" key="3">
    <source>
        <dbReference type="Google" id="ProtNLM"/>
    </source>
</evidence>
<reference evidence="1 2" key="1">
    <citation type="submission" date="2018-10" db="EMBL/GenBank/DDBJ databases">
        <title>Genomic Encyclopedia of Archaeal and Bacterial Type Strains, Phase II (KMG-II): from individual species to whole genera.</title>
        <authorList>
            <person name="Goeker M."/>
        </authorList>
    </citation>
    <scope>NUCLEOTIDE SEQUENCE [LARGE SCALE GENOMIC DNA]</scope>
    <source>
        <strain evidence="1 2">DSM 23424</strain>
    </source>
</reference>
<dbReference type="PROSITE" id="PS51257">
    <property type="entry name" value="PROKAR_LIPOPROTEIN"/>
    <property type="match status" value="1"/>
</dbReference>